<dbReference type="AlphaFoldDB" id="A0A6A5ZM89"/>
<dbReference type="Proteomes" id="UP000799770">
    <property type="component" value="Unassembled WGS sequence"/>
</dbReference>
<evidence type="ECO:0000313" key="2">
    <source>
        <dbReference type="Proteomes" id="UP000799770"/>
    </source>
</evidence>
<reference evidence="1" key="1">
    <citation type="journal article" date="2020" name="Stud. Mycol.">
        <title>101 Dothideomycetes genomes: a test case for predicting lifestyles and emergence of pathogens.</title>
        <authorList>
            <person name="Haridas S."/>
            <person name="Albert R."/>
            <person name="Binder M."/>
            <person name="Bloem J."/>
            <person name="Labutti K."/>
            <person name="Salamov A."/>
            <person name="Andreopoulos B."/>
            <person name="Baker S."/>
            <person name="Barry K."/>
            <person name="Bills G."/>
            <person name="Bluhm B."/>
            <person name="Cannon C."/>
            <person name="Castanera R."/>
            <person name="Culley D."/>
            <person name="Daum C."/>
            <person name="Ezra D."/>
            <person name="Gonzalez J."/>
            <person name="Henrissat B."/>
            <person name="Kuo A."/>
            <person name="Liang C."/>
            <person name="Lipzen A."/>
            <person name="Lutzoni F."/>
            <person name="Magnuson J."/>
            <person name="Mondo S."/>
            <person name="Nolan M."/>
            <person name="Ohm R."/>
            <person name="Pangilinan J."/>
            <person name="Park H.-J."/>
            <person name="Ramirez L."/>
            <person name="Alfaro M."/>
            <person name="Sun H."/>
            <person name="Tritt A."/>
            <person name="Yoshinaga Y."/>
            <person name="Zwiers L.-H."/>
            <person name="Turgeon B."/>
            <person name="Goodwin S."/>
            <person name="Spatafora J."/>
            <person name="Crous P."/>
            <person name="Grigoriev I."/>
        </authorList>
    </citation>
    <scope>NUCLEOTIDE SEQUENCE</scope>
    <source>
        <strain evidence="1">CBS 627.86</strain>
    </source>
</reference>
<sequence length="581" mass="67798">MEPFSILLGTISVITTIVTTFGGQIENIYNRSILFRRCKDVLRSYKRRLEDLAYQIEQWDRIWCRQAFDVESDDRATYKFLWGEAGYDRITDIAHDIEIGFKEIEAMFRFRHRSNTRFEWNGTDLPEEVRGNPGPQIQKWNKFLDSTYTPSAQLYEKFAFAIYKNTAFKTRLDQLETDVSDLTSTSTRYFYQRHDIDSINLPNRTNTSSSACISHVQQQNNGIGLFGQPVFAQRPADTESLSIAIADCQLHEESLERTIQALTGKENLVCTMYTETWEDFDYDYPVRAELIELIYPWDDRSSTRSLNDRNGLGVSFRPRSARLPFTSDNIEWQEMRDMMRDGPDPRTSTEPRDTFRHILQHYRFILSAAGVCRNTILLYGTEWTRDLCNCQLMRARPAHAPMREFIARWPTENDFSEGHEPSSTCQHIPEIGKYVTFVSLAVMLAEMAIVAPIEIEWLQDTQSDDSFNADVRFWLPRSVRRQIHLRNRLTASQLVTHLQQLKPRAKTLHVGLKYKKAVEECFAIRQRFIQRRSGVPTAGDMDRCIEDIVKPLEEHCALLEKEYKKLASQDYVKNAVQQEYL</sequence>
<proteinExistence type="predicted"/>
<accession>A0A6A5ZM89</accession>
<gene>
    <name evidence="1" type="ORF">BDV96DRAFT_628245</name>
</gene>
<protein>
    <submittedName>
        <fullName evidence="1">Uncharacterized protein</fullName>
    </submittedName>
</protein>
<name>A0A6A5ZM89_9PLEO</name>
<keyword evidence="2" id="KW-1185">Reference proteome</keyword>
<dbReference type="EMBL" id="ML977313">
    <property type="protein sequence ID" value="KAF2120770.1"/>
    <property type="molecule type" value="Genomic_DNA"/>
</dbReference>
<evidence type="ECO:0000313" key="1">
    <source>
        <dbReference type="EMBL" id="KAF2120770.1"/>
    </source>
</evidence>
<organism evidence="1 2">
    <name type="scientific">Lophiotrema nucula</name>
    <dbReference type="NCBI Taxonomy" id="690887"/>
    <lineage>
        <taxon>Eukaryota</taxon>
        <taxon>Fungi</taxon>
        <taxon>Dikarya</taxon>
        <taxon>Ascomycota</taxon>
        <taxon>Pezizomycotina</taxon>
        <taxon>Dothideomycetes</taxon>
        <taxon>Pleosporomycetidae</taxon>
        <taxon>Pleosporales</taxon>
        <taxon>Lophiotremataceae</taxon>
        <taxon>Lophiotrema</taxon>
    </lineage>
</organism>